<protein>
    <recommendedName>
        <fullName evidence="4">Permease</fullName>
    </recommendedName>
</protein>
<keyword evidence="1" id="KW-1133">Transmembrane helix</keyword>
<dbReference type="EMBL" id="AP027151">
    <property type="protein sequence ID" value="BDV42976.1"/>
    <property type="molecule type" value="Genomic_DNA"/>
</dbReference>
<dbReference type="Proteomes" id="UP001317705">
    <property type="component" value="Chromosome"/>
</dbReference>
<feature type="transmembrane region" description="Helical" evidence="1">
    <location>
        <begin position="34"/>
        <end position="57"/>
    </location>
</feature>
<keyword evidence="1" id="KW-0812">Transmembrane</keyword>
<dbReference type="RefSeq" id="WP_282003732.1">
    <property type="nucleotide sequence ID" value="NZ_AP027151.1"/>
</dbReference>
<evidence type="ECO:0008006" key="4">
    <source>
        <dbReference type="Google" id="ProtNLM"/>
    </source>
</evidence>
<keyword evidence="3" id="KW-1185">Reference proteome</keyword>
<organism evidence="2 3">
    <name type="scientific">Geotalea uraniireducens</name>
    <dbReference type="NCBI Taxonomy" id="351604"/>
    <lineage>
        <taxon>Bacteria</taxon>
        <taxon>Pseudomonadati</taxon>
        <taxon>Thermodesulfobacteriota</taxon>
        <taxon>Desulfuromonadia</taxon>
        <taxon>Geobacterales</taxon>
        <taxon>Geobacteraceae</taxon>
        <taxon>Geotalea</taxon>
    </lineage>
</organism>
<evidence type="ECO:0000313" key="3">
    <source>
        <dbReference type="Proteomes" id="UP001317705"/>
    </source>
</evidence>
<name>A0ABM8EKF7_9BACT</name>
<feature type="transmembrane region" description="Helical" evidence="1">
    <location>
        <begin position="136"/>
        <end position="155"/>
    </location>
</feature>
<accession>A0ABM8EKF7</accession>
<feature type="transmembrane region" description="Helical" evidence="1">
    <location>
        <begin position="64"/>
        <end position="85"/>
    </location>
</feature>
<keyword evidence="1" id="KW-0472">Membrane</keyword>
<reference evidence="2 3" key="1">
    <citation type="submission" date="2022-12" db="EMBL/GenBank/DDBJ databases">
        <title>Polyphasic characterization of Geotalea uranireducens NIT-SL11 newly isolated from a complex of sewage sludge and microbially reduced graphene oxide.</title>
        <authorList>
            <person name="Xie L."/>
            <person name="Yoshida N."/>
            <person name="Meng L."/>
        </authorList>
    </citation>
    <scope>NUCLEOTIDE SEQUENCE [LARGE SCALE GENOMIC DNA]</scope>
    <source>
        <strain evidence="2 3">NIT-SL11</strain>
    </source>
</reference>
<proteinExistence type="predicted"/>
<sequence>MSTTLFIIAAAALLLSWGADRQRTAAAVRLAGRSLLGLVPAILGMVSLVGLVLALIPPHVLQKLFAAHGIGGFVLVSLVGSLVSMPGPVAFPLAGSLLRLGANPAALAAFITTLTMVGTVTAPLEVSYFGRRFTLLRQLLSFASAVLIGLLMGVFL</sequence>
<gene>
    <name evidence="2" type="ORF">GURASL_18990</name>
</gene>
<feature type="transmembrane region" description="Helical" evidence="1">
    <location>
        <begin position="105"/>
        <end position="124"/>
    </location>
</feature>
<evidence type="ECO:0000256" key="1">
    <source>
        <dbReference type="SAM" id="Phobius"/>
    </source>
</evidence>
<evidence type="ECO:0000313" key="2">
    <source>
        <dbReference type="EMBL" id="BDV42976.1"/>
    </source>
</evidence>